<gene>
    <name evidence="1" type="ORF">PHPALM_16810</name>
</gene>
<keyword evidence="2" id="KW-1185">Reference proteome</keyword>
<sequence length="227" mass="25727">MLSLTMFCNTLNKMLPINAVCLCQTGLICILHLMRYKGNPLTRNTALQYFRQSKMRLFELFPVQRHLVEVKLVSMGKTVDTFCMKRDGKVVNKAPPRSKSGLNKMMLHVHDNACSARDYQNAALQCLLWYLFDRGLDLLLAWCSLRVSSEWKLPKSKVSRFTRTPTLSLACPLHAIAMAITMQTAPAVALIDNMPDVPIPSAVNLPPTTPLLVEKTKDQQTTQWIRH</sequence>
<evidence type="ECO:0000313" key="2">
    <source>
        <dbReference type="Proteomes" id="UP000237271"/>
    </source>
</evidence>
<evidence type="ECO:0000313" key="1">
    <source>
        <dbReference type="EMBL" id="POM67239.1"/>
    </source>
</evidence>
<dbReference type="EMBL" id="NCKW01009458">
    <property type="protein sequence ID" value="POM67239.1"/>
    <property type="molecule type" value="Genomic_DNA"/>
</dbReference>
<proteinExistence type="predicted"/>
<protein>
    <submittedName>
        <fullName evidence="1">Uncharacterized protein</fullName>
    </submittedName>
</protein>
<dbReference type="AlphaFoldDB" id="A0A2P4XP13"/>
<comment type="caution">
    <text evidence="1">The sequence shown here is derived from an EMBL/GenBank/DDBJ whole genome shotgun (WGS) entry which is preliminary data.</text>
</comment>
<dbReference type="Proteomes" id="UP000237271">
    <property type="component" value="Unassembled WGS sequence"/>
</dbReference>
<accession>A0A2P4XP13</accession>
<reference evidence="1 2" key="1">
    <citation type="journal article" date="2017" name="Genome Biol. Evol.">
        <title>Phytophthora megakarya and P. palmivora, closely related causal agents of cacao black pod rot, underwent increases in genome sizes and gene numbers by different mechanisms.</title>
        <authorList>
            <person name="Ali S.S."/>
            <person name="Shao J."/>
            <person name="Lary D.J."/>
            <person name="Kronmiller B."/>
            <person name="Shen D."/>
            <person name="Strem M.D."/>
            <person name="Amoako-Attah I."/>
            <person name="Akrofi A.Y."/>
            <person name="Begoude B.A."/>
            <person name="Ten Hoopen G.M."/>
            <person name="Coulibaly K."/>
            <person name="Kebe B.I."/>
            <person name="Melnick R.L."/>
            <person name="Guiltinan M.J."/>
            <person name="Tyler B.M."/>
            <person name="Meinhardt L.W."/>
            <person name="Bailey B.A."/>
        </authorList>
    </citation>
    <scope>NUCLEOTIDE SEQUENCE [LARGE SCALE GENOMIC DNA]</scope>
    <source>
        <strain evidence="2">sbr112.9</strain>
    </source>
</reference>
<name>A0A2P4XP13_9STRA</name>
<organism evidence="1 2">
    <name type="scientific">Phytophthora palmivora</name>
    <dbReference type="NCBI Taxonomy" id="4796"/>
    <lineage>
        <taxon>Eukaryota</taxon>
        <taxon>Sar</taxon>
        <taxon>Stramenopiles</taxon>
        <taxon>Oomycota</taxon>
        <taxon>Peronosporomycetes</taxon>
        <taxon>Peronosporales</taxon>
        <taxon>Peronosporaceae</taxon>
        <taxon>Phytophthora</taxon>
    </lineage>
</organism>